<dbReference type="EMBL" id="OV170229">
    <property type="protein sequence ID" value="CAH0731457.1"/>
    <property type="molecule type" value="Genomic_DNA"/>
</dbReference>
<evidence type="ECO:0000256" key="3">
    <source>
        <dbReference type="ARBA" id="ARBA00022833"/>
    </source>
</evidence>
<dbReference type="InterPro" id="IPR011011">
    <property type="entry name" value="Znf_FYVE_PHD"/>
</dbReference>
<dbReference type="SUPFAM" id="SSF57903">
    <property type="entry name" value="FYVE/PHD zinc finger"/>
    <property type="match status" value="1"/>
</dbReference>
<sequence length="104" mass="11806">MDVTTNVTSLGCCVASLEGEEYLCCSVCKLAFHYDCLSITKAQQTEINWRCPECTRLKPKNIIDDNMPVRSDARPKALLNKTLLSDHLKGQQFHLHQKRIPMTP</sequence>
<name>A0A8J9WAN1_9NEOP</name>
<organism evidence="5 6">
    <name type="scientific">Brenthis ino</name>
    <name type="common">lesser marbled fritillary</name>
    <dbReference type="NCBI Taxonomy" id="405034"/>
    <lineage>
        <taxon>Eukaryota</taxon>
        <taxon>Metazoa</taxon>
        <taxon>Ecdysozoa</taxon>
        <taxon>Arthropoda</taxon>
        <taxon>Hexapoda</taxon>
        <taxon>Insecta</taxon>
        <taxon>Pterygota</taxon>
        <taxon>Neoptera</taxon>
        <taxon>Endopterygota</taxon>
        <taxon>Lepidoptera</taxon>
        <taxon>Glossata</taxon>
        <taxon>Ditrysia</taxon>
        <taxon>Papilionoidea</taxon>
        <taxon>Nymphalidae</taxon>
        <taxon>Heliconiinae</taxon>
        <taxon>Argynnini</taxon>
        <taxon>Brenthis</taxon>
    </lineage>
</organism>
<gene>
    <name evidence="5" type="ORF">BINO364_LOCUS16326</name>
</gene>
<dbReference type="OrthoDB" id="8196581at2759"/>
<dbReference type="Proteomes" id="UP000838878">
    <property type="component" value="Chromosome 9"/>
</dbReference>
<keyword evidence="2" id="KW-0863">Zinc-finger</keyword>
<dbReference type="InterPro" id="IPR019787">
    <property type="entry name" value="Znf_PHD-finger"/>
</dbReference>
<dbReference type="AlphaFoldDB" id="A0A8J9WAN1"/>
<protein>
    <recommendedName>
        <fullName evidence="4">Zinc finger PHD-type domain-containing protein</fullName>
    </recommendedName>
</protein>
<keyword evidence="1" id="KW-0479">Metal-binding</keyword>
<keyword evidence="3" id="KW-0862">Zinc</keyword>
<dbReference type="Pfam" id="PF00628">
    <property type="entry name" value="PHD"/>
    <property type="match status" value="1"/>
</dbReference>
<evidence type="ECO:0000256" key="1">
    <source>
        <dbReference type="ARBA" id="ARBA00022723"/>
    </source>
</evidence>
<dbReference type="SMART" id="SM00249">
    <property type="entry name" value="PHD"/>
    <property type="match status" value="1"/>
</dbReference>
<feature type="non-terminal residue" evidence="5">
    <location>
        <position position="104"/>
    </location>
</feature>
<feature type="domain" description="Zinc finger PHD-type" evidence="4">
    <location>
        <begin position="11"/>
        <end position="55"/>
    </location>
</feature>
<evidence type="ECO:0000313" key="5">
    <source>
        <dbReference type="EMBL" id="CAH0731457.1"/>
    </source>
</evidence>
<reference evidence="5" key="1">
    <citation type="submission" date="2021-12" db="EMBL/GenBank/DDBJ databases">
        <authorList>
            <person name="Martin H S."/>
        </authorList>
    </citation>
    <scope>NUCLEOTIDE SEQUENCE</scope>
</reference>
<evidence type="ECO:0000259" key="4">
    <source>
        <dbReference type="SMART" id="SM00249"/>
    </source>
</evidence>
<evidence type="ECO:0000256" key="2">
    <source>
        <dbReference type="ARBA" id="ARBA00022771"/>
    </source>
</evidence>
<dbReference type="InterPro" id="IPR013083">
    <property type="entry name" value="Znf_RING/FYVE/PHD"/>
</dbReference>
<dbReference type="Gene3D" id="3.30.40.10">
    <property type="entry name" value="Zinc/RING finger domain, C3HC4 (zinc finger)"/>
    <property type="match status" value="1"/>
</dbReference>
<evidence type="ECO:0000313" key="6">
    <source>
        <dbReference type="Proteomes" id="UP000838878"/>
    </source>
</evidence>
<accession>A0A8J9WAN1</accession>
<dbReference type="InterPro" id="IPR001965">
    <property type="entry name" value="Znf_PHD"/>
</dbReference>
<keyword evidence="6" id="KW-1185">Reference proteome</keyword>
<proteinExistence type="predicted"/>
<dbReference type="GO" id="GO:0008270">
    <property type="term" value="F:zinc ion binding"/>
    <property type="evidence" value="ECO:0007669"/>
    <property type="project" value="UniProtKB-KW"/>
</dbReference>